<dbReference type="PROSITE" id="PS50846">
    <property type="entry name" value="HMA_2"/>
    <property type="match status" value="2"/>
</dbReference>
<dbReference type="AlphaFoldDB" id="I1GWH5"/>
<dbReference type="CDD" id="cd00371">
    <property type="entry name" value="HMA"/>
    <property type="match status" value="2"/>
</dbReference>
<dbReference type="HOGENOM" id="CLU_039886_1_0_1"/>
<dbReference type="STRING" id="15368.I1GWH5"/>
<feature type="compositionally biased region" description="Basic and acidic residues" evidence="4">
    <location>
        <begin position="246"/>
        <end position="271"/>
    </location>
</feature>
<keyword evidence="2" id="KW-0449">Lipoprotein</keyword>
<feature type="region of interest" description="Disordered" evidence="4">
    <location>
        <begin position="116"/>
        <end position="135"/>
    </location>
</feature>
<dbReference type="Pfam" id="PF00403">
    <property type="entry name" value="HMA"/>
    <property type="match status" value="2"/>
</dbReference>
<feature type="region of interest" description="Disordered" evidence="4">
    <location>
        <begin position="243"/>
        <end position="293"/>
    </location>
</feature>
<reference evidence="6" key="2">
    <citation type="submission" date="2017-06" db="EMBL/GenBank/DDBJ databases">
        <title>WGS assembly of Brachypodium distachyon.</title>
        <authorList>
            <consortium name="The International Brachypodium Initiative"/>
            <person name="Lucas S."/>
            <person name="Harmon-Smith M."/>
            <person name="Lail K."/>
            <person name="Tice H."/>
            <person name="Grimwood J."/>
            <person name="Bruce D."/>
            <person name="Barry K."/>
            <person name="Shu S."/>
            <person name="Lindquist E."/>
            <person name="Wang M."/>
            <person name="Pitluck S."/>
            <person name="Vogel J.P."/>
            <person name="Garvin D.F."/>
            <person name="Mockler T.C."/>
            <person name="Schmutz J."/>
            <person name="Rokhsar D."/>
            <person name="Bevan M.W."/>
        </authorList>
    </citation>
    <scope>NUCLEOTIDE SEQUENCE</scope>
    <source>
        <strain evidence="6">Bd21</strain>
    </source>
</reference>
<keyword evidence="1" id="KW-0479">Metal-binding</keyword>
<accession>I1GWH5</accession>
<dbReference type="eggNOG" id="KOG1603">
    <property type="taxonomic scope" value="Eukaryota"/>
</dbReference>
<dbReference type="OrthoDB" id="785630at2759"/>
<reference evidence="6 7" key="1">
    <citation type="journal article" date="2010" name="Nature">
        <title>Genome sequencing and analysis of the model grass Brachypodium distachyon.</title>
        <authorList>
            <consortium name="International Brachypodium Initiative"/>
        </authorList>
    </citation>
    <scope>NUCLEOTIDE SEQUENCE [LARGE SCALE GENOMIC DNA]</scope>
    <source>
        <strain evidence="6">Bd21</strain>
        <strain evidence="7">cv. Bd21</strain>
    </source>
</reference>
<dbReference type="InterPro" id="IPR036163">
    <property type="entry name" value="HMA_dom_sf"/>
</dbReference>
<evidence type="ECO:0000313" key="8">
    <source>
        <dbReference type="Proteomes" id="UP000008810"/>
    </source>
</evidence>
<evidence type="ECO:0000313" key="7">
    <source>
        <dbReference type="EnsemblPlants" id="KQK17314"/>
    </source>
</evidence>
<dbReference type="InterPro" id="IPR006121">
    <property type="entry name" value="HMA_dom"/>
</dbReference>
<dbReference type="GO" id="GO:0046872">
    <property type="term" value="F:metal ion binding"/>
    <property type="evidence" value="ECO:0007669"/>
    <property type="project" value="UniProtKB-KW"/>
</dbReference>
<dbReference type="GeneID" id="100841592"/>
<evidence type="ECO:0000256" key="3">
    <source>
        <dbReference type="ARBA" id="ARBA00024045"/>
    </source>
</evidence>
<dbReference type="PROSITE" id="PS01047">
    <property type="entry name" value="HMA_1"/>
    <property type="match status" value="1"/>
</dbReference>
<feature type="domain" description="HMA" evidence="5">
    <location>
        <begin position="147"/>
        <end position="210"/>
    </location>
</feature>
<evidence type="ECO:0000313" key="6">
    <source>
        <dbReference type="EMBL" id="KQK17314.1"/>
    </source>
</evidence>
<proteinExistence type="inferred from homology"/>
<comment type="similarity">
    <text evidence="3">Belongs to the HIPP family.</text>
</comment>
<evidence type="ECO:0000259" key="5">
    <source>
        <dbReference type="PROSITE" id="PS50846"/>
    </source>
</evidence>
<reference evidence="7" key="3">
    <citation type="submission" date="2018-08" db="UniProtKB">
        <authorList>
            <consortium name="EnsemblPlants"/>
        </authorList>
    </citation>
    <scope>IDENTIFICATION</scope>
    <source>
        <strain evidence="7">cv. Bd21</strain>
    </source>
</reference>
<feature type="region of interest" description="Disordered" evidence="4">
    <location>
        <begin position="18"/>
        <end position="42"/>
    </location>
</feature>
<gene>
    <name evidence="7" type="primary">LOC100841592</name>
    <name evidence="6" type="ORF">BRADI_1g33630v3</name>
</gene>
<evidence type="ECO:0000256" key="1">
    <source>
        <dbReference type="ARBA" id="ARBA00022723"/>
    </source>
</evidence>
<name>I1GWH5_BRADI</name>
<dbReference type="PANTHER" id="PTHR46195">
    <property type="entry name" value="HEAVY METAL-ASSOCIATED ISOPRENYLATED PLANT PROTEIN 7"/>
    <property type="match status" value="1"/>
</dbReference>
<protein>
    <recommendedName>
        <fullName evidence="5">HMA domain-containing protein</fullName>
    </recommendedName>
</protein>
<dbReference type="RefSeq" id="XP_024313070.1">
    <property type="nucleotide sequence ID" value="XM_024457302.1"/>
</dbReference>
<dbReference type="PANTHER" id="PTHR46195:SF7">
    <property type="entry name" value="OS07G0298900 PROTEIN"/>
    <property type="match status" value="1"/>
</dbReference>
<sequence>MVCFVLIPVRQWRTKKTAAAAASGGDKAGGDKLLPPVKGRRSDAPADQEVVMISVPVHCDGCARKVRRSLLRLDGVEEATVEYSTNTVVVMGRKALEDPMKVVETVERRTGKKALLLSPSPGKLPPPPSSVDTEETKKHDVADLDMEMVVVLRIELHCDACCEEMKRRILNIKGVEEAVPDMKSSELMVRGTVEPATLVGFIHKCTGRKAAIIRAEPLMDPPPAEAMAAEPLTDVKTPAVDANVEQQERPSDNLEEKNEGVKEEMKMEEPSKGNGVELEEETKKNIPDDASSGVTEENQLMKDHLFNLPMPAAVVGVEPAESQKMAMNNIYPYYYQQPACAYGYPNYAYQPYQQYPAYQPCQCSAYQPYGPCPHCPQQTSGYENPDGCTIM</sequence>
<dbReference type="EnsemblPlants" id="KQK17314">
    <property type="protein sequence ID" value="KQK17314"/>
    <property type="gene ID" value="BRADI_1g33630v3"/>
</dbReference>
<dbReference type="InterPro" id="IPR044577">
    <property type="entry name" value="HIPP4/7/8/17/18/19"/>
</dbReference>
<dbReference type="Gramene" id="KQK17314">
    <property type="protein sequence ID" value="KQK17314"/>
    <property type="gene ID" value="BRADI_1g33630v3"/>
</dbReference>
<dbReference type="OMA" id="ISVPVHC"/>
<dbReference type="EMBL" id="CM000880">
    <property type="protein sequence ID" value="KQK17314.1"/>
    <property type="molecule type" value="Genomic_DNA"/>
</dbReference>
<evidence type="ECO:0000256" key="2">
    <source>
        <dbReference type="ARBA" id="ARBA00023289"/>
    </source>
</evidence>
<dbReference type="Gene3D" id="3.30.70.100">
    <property type="match status" value="2"/>
</dbReference>
<dbReference type="InterPro" id="IPR017969">
    <property type="entry name" value="Heavy-metal-associated_CS"/>
</dbReference>
<evidence type="ECO:0000256" key="4">
    <source>
        <dbReference type="SAM" id="MobiDB-lite"/>
    </source>
</evidence>
<keyword evidence="2" id="KW-0636">Prenylation</keyword>
<dbReference type="Proteomes" id="UP000008810">
    <property type="component" value="Chromosome 1"/>
</dbReference>
<keyword evidence="8" id="KW-1185">Reference proteome</keyword>
<organism evidence="7">
    <name type="scientific">Brachypodium distachyon</name>
    <name type="common">Purple false brome</name>
    <name type="synonym">Trachynia distachya</name>
    <dbReference type="NCBI Taxonomy" id="15368"/>
    <lineage>
        <taxon>Eukaryota</taxon>
        <taxon>Viridiplantae</taxon>
        <taxon>Streptophyta</taxon>
        <taxon>Embryophyta</taxon>
        <taxon>Tracheophyta</taxon>
        <taxon>Spermatophyta</taxon>
        <taxon>Magnoliopsida</taxon>
        <taxon>Liliopsida</taxon>
        <taxon>Poales</taxon>
        <taxon>Poaceae</taxon>
        <taxon>BOP clade</taxon>
        <taxon>Pooideae</taxon>
        <taxon>Stipodae</taxon>
        <taxon>Brachypodieae</taxon>
        <taxon>Brachypodium</taxon>
    </lineage>
</organism>
<feature type="domain" description="HMA" evidence="5">
    <location>
        <begin position="48"/>
        <end position="114"/>
    </location>
</feature>
<dbReference type="SUPFAM" id="SSF55008">
    <property type="entry name" value="HMA, heavy metal-associated domain"/>
    <property type="match status" value="2"/>
</dbReference>